<evidence type="ECO:0000313" key="8">
    <source>
        <dbReference type="Proteomes" id="UP000002714"/>
    </source>
</evidence>
<evidence type="ECO:0000256" key="3">
    <source>
        <dbReference type="ARBA" id="ARBA00022692"/>
    </source>
</evidence>
<feature type="transmembrane region" description="Helical" evidence="6">
    <location>
        <begin position="102"/>
        <end position="122"/>
    </location>
</feature>
<organism evidence="7 8">
    <name type="scientific">Sulfurimonas denitrificans (strain ATCC 33889 / DSM 1251)</name>
    <name type="common">Thiomicrospira denitrificans (strain ATCC 33889 / DSM 1251)</name>
    <dbReference type="NCBI Taxonomy" id="326298"/>
    <lineage>
        <taxon>Bacteria</taxon>
        <taxon>Pseudomonadati</taxon>
        <taxon>Campylobacterota</taxon>
        <taxon>Epsilonproteobacteria</taxon>
        <taxon>Campylobacterales</taxon>
        <taxon>Sulfurimonadaceae</taxon>
        <taxon>Sulfurimonas</taxon>
    </lineage>
</organism>
<accession>Q30QN4</accession>
<dbReference type="KEGG" id="tdn:Suden_1420"/>
<dbReference type="PANTHER" id="PTHR30250:SF28">
    <property type="entry name" value="POLYSACCHARIDE BIOSYNTHESIS PROTEIN"/>
    <property type="match status" value="1"/>
</dbReference>
<evidence type="ECO:0000256" key="1">
    <source>
        <dbReference type="ARBA" id="ARBA00004651"/>
    </source>
</evidence>
<evidence type="ECO:0000313" key="7">
    <source>
        <dbReference type="EMBL" id="ABB44697.1"/>
    </source>
</evidence>
<protein>
    <submittedName>
        <fullName evidence="7">O-antigen translocase</fullName>
    </submittedName>
</protein>
<evidence type="ECO:0000256" key="6">
    <source>
        <dbReference type="SAM" id="Phobius"/>
    </source>
</evidence>
<feature type="transmembrane region" description="Helical" evidence="6">
    <location>
        <begin position="319"/>
        <end position="346"/>
    </location>
</feature>
<keyword evidence="2" id="KW-1003">Cell membrane</keyword>
<keyword evidence="4 6" id="KW-1133">Transmembrane helix</keyword>
<dbReference type="eggNOG" id="COG2244">
    <property type="taxonomic scope" value="Bacteria"/>
</dbReference>
<feature type="transmembrane region" description="Helical" evidence="6">
    <location>
        <begin position="378"/>
        <end position="399"/>
    </location>
</feature>
<comment type="subcellular location">
    <subcellularLocation>
        <location evidence="1">Cell membrane</location>
        <topology evidence="1">Multi-pass membrane protein</topology>
    </subcellularLocation>
</comment>
<dbReference type="InterPro" id="IPR050833">
    <property type="entry name" value="Poly_Biosynth_Transport"/>
</dbReference>
<keyword evidence="8" id="KW-1185">Reference proteome</keyword>
<proteinExistence type="predicted"/>
<sequence length="405" mass="45269">MMGTTIAQSIPIAISPILTRIYTPEDFGVFALYMAIAAILSVIATGRYEMAIMLPKKDEDAINIVALSLIISFFVSFISFVIVFVFNVQITNVLKNPEISNWLYFIPITVLLTGIYQSFNYWSNRKKEYKRLAISKVVQSSSSATVNLGMGFNGFGSSGLILGGVFGQSIATAFLIKMVWKIDKSKMEYIKKIKIFALLKKYIKQPKYALPTTLLDTISLKIPTLAISSLYQSLTLVGHYMLVERMLSVPAGLIGGAIGQNFYQEFSNRINSNKKESAKLLLLKVWTLLFAIGIVPTILIFFYAEELFSFLFGENWKEAGVIAAVLVWMYLFSFISSPTSGAYLVLGLQNIGFYFGVAQLIGKVISVSVLVMSNNILLFFYSLAGIEIFLIFLYNIVILNKIYKK</sequence>
<reference evidence="7 8" key="1">
    <citation type="journal article" date="2008" name="Appl. Environ. Microbiol.">
        <title>Genome of the epsilonproteobacterial chemolithoautotroph Sulfurimonas denitrificans.</title>
        <authorList>
            <person name="Sievert S.M."/>
            <person name="Scott K.M."/>
            <person name="Klotz M.G."/>
            <person name="Chain P.S.G."/>
            <person name="Hauser L.J."/>
            <person name="Hemp J."/>
            <person name="Huegler M."/>
            <person name="Land M."/>
            <person name="Lapidus A."/>
            <person name="Larimer F.W."/>
            <person name="Lucas S."/>
            <person name="Malfatti S.A."/>
            <person name="Meyer F."/>
            <person name="Paulsen I.T."/>
            <person name="Ren Q."/>
            <person name="Simon J."/>
            <person name="Bailey K."/>
            <person name="Diaz E."/>
            <person name="Fitzpatrick K.A."/>
            <person name="Glover B."/>
            <person name="Gwatney N."/>
            <person name="Korajkic A."/>
            <person name="Long A."/>
            <person name="Mobberley J.M."/>
            <person name="Pantry S.N."/>
            <person name="Pazder G."/>
            <person name="Peterson S."/>
            <person name="Quintanilla J.D."/>
            <person name="Sprinkle R."/>
            <person name="Stephens J."/>
            <person name="Thomas P."/>
            <person name="Vaughn R."/>
            <person name="Weber M.J."/>
            <person name="Wooten L.L."/>
        </authorList>
    </citation>
    <scope>NUCLEOTIDE SEQUENCE [LARGE SCALE GENOMIC DNA]</scope>
    <source>
        <strain evidence="8">ATCC 33889 / DSM 1251</strain>
    </source>
</reference>
<evidence type="ECO:0000256" key="5">
    <source>
        <dbReference type="ARBA" id="ARBA00023136"/>
    </source>
</evidence>
<dbReference type="GO" id="GO:0005886">
    <property type="term" value="C:plasma membrane"/>
    <property type="evidence" value="ECO:0007669"/>
    <property type="project" value="UniProtKB-SubCell"/>
</dbReference>
<dbReference type="Pfam" id="PF13440">
    <property type="entry name" value="Polysacc_synt_3"/>
    <property type="match status" value="1"/>
</dbReference>
<feature type="transmembrane region" description="Helical" evidence="6">
    <location>
        <begin position="27"/>
        <end position="44"/>
    </location>
</feature>
<dbReference type="Proteomes" id="UP000002714">
    <property type="component" value="Chromosome"/>
</dbReference>
<feature type="transmembrane region" description="Helical" evidence="6">
    <location>
        <begin position="353"/>
        <end position="372"/>
    </location>
</feature>
<name>Q30QN4_SULDN</name>
<dbReference type="STRING" id="326298.Suden_1420"/>
<keyword evidence="3 6" id="KW-0812">Transmembrane</keyword>
<dbReference type="HOGENOM" id="CLU_037830_0_0_7"/>
<gene>
    <name evidence="7" type="ordered locus">Suden_1420</name>
</gene>
<evidence type="ECO:0000256" key="2">
    <source>
        <dbReference type="ARBA" id="ARBA00022475"/>
    </source>
</evidence>
<feature type="transmembrane region" description="Helical" evidence="6">
    <location>
        <begin position="158"/>
        <end position="180"/>
    </location>
</feature>
<feature type="transmembrane region" description="Helical" evidence="6">
    <location>
        <begin position="281"/>
        <end position="304"/>
    </location>
</feature>
<feature type="transmembrane region" description="Helical" evidence="6">
    <location>
        <begin position="64"/>
        <end position="90"/>
    </location>
</feature>
<dbReference type="EMBL" id="CP000153">
    <property type="protein sequence ID" value="ABB44697.1"/>
    <property type="molecule type" value="Genomic_DNA"/>
</dbReference>
<dbReference type="AlphaFoldDB" id="Q30QN4"/>
<keyword evidence="5 6" id="KW-0472">Membrane</keyword>
<dbReference type="PANTHER" id="PTHR30250">
    <property type="entry name" value="PST FAMILY PREDICTED COLANIC ACID TRANSPORTER"/>
    <property type="match status" value="1"/>
</dbReference>
<evidence type="ECO:0000256" key="4">
    <source>
        <dbReference type="ARBA" id="ARBA00022989"/>
    </source>
</evidence>